<dbReference type="STRING" id="446468.Ndas_4643"/>
<dbReference type="KEGG" id="nda:Ndas_4643"/>
<reference evidence="1 2" key="1">
    <citation type="journal article" date="2010" name="Stand. Genomic Sci.">
        <title>Complete genome sequence of Nocardiopsis dassonvillei type strain (IMRU 509).</title>
        <authorList>
            <person name="Sun H."/>
            <person name="Lapidus A."/>
            <person name="Nolan M."/>
            <person name="Lucas S."/>
            <person name="Del Rio T.G."/>
            <person name="Tice H."/>
            <person name="Cheng J.F."/>
            <person name="Tapia R."/>
            <person name="Han C."/>
            <person name="Goodwin L."/>
            <person name="Pitluck S."/>
            <person name="Pagani I."/>
            <person name="Ivanova N."/>
            <person name="Mavromatis K."/>
            <person name="Mikhailova N."/>
            <person name="Pati A."/>
            <person name="Chen A."/>
            <person name="Palaniappan K."/>
            <person name="Land M."/>
            <person name="Hauser L."/>
            <person name="Chang Y.J."/>
            <person name="Jeffries C.D."/>
            <person name="Djao O.D."/>
            <person name="Rohde M."/>
            <person name="Sikorski J."/>
            <person name="Goker M."/>
            <person name="Woyke T."/>
            <person name="Bristow J."/>
            <person name="Eisen J.A."/>
            <person name="Markowitz V."/>
            <person name="Hugenholtz P."/>
            <person name="Kyrpides N.C."/>
            <person name="Klenk H.P."/>
        </authorList>
    </citation>
    <scope>NUCLEOTIDE SEQUENCE [LARGE SCALE GENOMIC DNA]</scope>
    <source>
        <strain evidence="2">ATCC 23218 / DSM 43111 / CIP 107115 / JCM 7437 / KCTC 9190 / NBRC 14626 / NCTC 10488 / NRRL B-5397 / IMRU 509</strain>
    </source>
</reference>
<dbReference type="AlphaFoldDB" id="D7AZ49"/>
<dbReference type="eggNOG" id="ENOG5031Y60">
    <property type="taxonomic scope" value="Bacteria"/>
</dbReference>
<proteinExistence type="predicted"/>
<keyword evidence="2" id="KW-1185">Reference proteome</keyword>
<sequence>MHLRPCPPNSARIDAGQLSGPRERRGLIRSLALPVAVPVAVLLSACGGGAAEQPADPGAEAAEALHEAQPLHVRDATFVSGSSERGTYSELATVRYSEQVRAAAELDKPECLDAANQWAALDGVRDSPASVAAYEWPEGAVTHMLVRLDEATAVEALSATPPRSCDEYTASYEDGTSSEYSVRDLEDVPRIGDESRAFAVEVESGEDRSRMVSLMYRNGDLVGSTSVLGDGELEDYETMLVEFSEAAVERQRQMLGSGADR</sequence>
<accession>D7AZ49</accession>
<name>D7AZ49_NOCDD</name>
<protein>
    <submittedName>
        <fullName evidence="1">Uncharacterized protein</fullName>
    </submittedName>
</protein>
<dbReference type="Proteomes" id="UP000002219">
    <property type="component" value="Chromosome 1"/>
</dbReference>
<evidence type="ECO:0000313" key="2">
    <source>
        <dbReference type="Proteomes" id="UP000002219"/>
    </source>
</evidence>
<evidence type="ECO:0000313" key="1">
    <source>
        <dbReference type="EMBL" id="ADH70029.1"/>
    </source>
</evidence>
<organism evidence="1 2">
    <name type="scientific">Nocardiopsis dassonvillei (strain ATCC 23218 / DSM 43111 / CIP 107115 / JCM 7437 / KCTC 9190 / NBRC 14626 / NCTC 10488 / NRRL B-5397 / IMRU 509)</name>
    <name type="common">Actinomadura dassonvillei</name>
    <dbReference type="NCBI Taxonomy" id="446468"/>
    <lineage>
        <taxon>Bacteria</taxon>
        <taxon>Bacillati</taxon>
        <taxon>Actinomycetota</taxon>
        <taxon>Actinomycetes</taxon>
        <taxon>Streptosporangiales</taxon>
        <taxon>Nocardiopsidaceae</taxon>
        <taxon>Nocardiopsis</taxon>
    </lineage>
</organism>
<dbReference type="HOGENOM" id="CLU_1188949_0_0_11"/>
<dbReference type="EMBL" id="CP002040">
    <property type="protein sequence ID" value="ADH70029.1"/>
    <property type="molecule type" value="Genomic_DNA"/>
</dbReference>
<gene>
    <name evidence="1" type="ordered locus">Ndas_4643</name>
</gene>